<keyword evidence="2" id="KW-1133">Transmembrane helix</keyword>
<dbReference type="EMBL" id="CP020809">
    <property type="protein sequence ID" value="ART67494.1"/>
    <property type="molecule type" value="Genomic_DNA"/>
</dbReference>
<dbReference type="AlphaFoldDB" id="A0A1Y0BX75"/>
<dbReference type="Proteomes" id="UP000195331">
    <property type="component" value="Chromosome"/>
</dbReference>
<organism evidence="3 4">
    <name type="scientific">Mycobacterium dioxanotrophicus</name>
    <dbReference type="NCBI Taxonomy" id="482462"/>
    <lineage>
        <taxon>Bacteria</taxon>
        <taxon>Bacillati</taxon>
        <taxon>Actinomycetota</taxon>
        <taxon>Actinomycetes</taxon>
        <taxon>Mycobacteriales</taxon>
        <taxon>Mycobacteriaceae</taxon>
        <taxon>Mycobacterium</taxon>
    </lineage>
</organism>
<protein>
    <submittedName>
        <fullName evidence="3">Uncharacterized protein</fullName>
    </submittedName>
</protein>
<keyword evidence="2" id="KW-0472">Membrane</keyword>
<keyword evidence="4" id="KW-1185">Reference proteome</keyword>
<reference evidence="3 4" key="1">
    <citation type="submission" date="2017-04" db="EMBL/GenBank/DDBJ databases">
        <title>Whole Genome Sequence of 1,4-Dioxane Degrading Bacterium Mycobacterium dioxanotrophicus PH-06.</title>
        <authorList>
            <person name="He Y."/>
        </authorList>
    </citation>
    <scope>NUCLEOTIDE SEQUENCE [LARGE SCALE GENOMIC DNA]</scope>
    <source>
        <strain evidence="3 4">PH-06</strain>
    </source>
</reference>
<sequence length="61" mass="6671">MTQTYLADHTLLLALPAFVPAVVVVGVIVYIARRDRRNPDTDDEPGDEDESRDTTGEDGSP</sequence>
<accession>A0A1Y0BX75</accession>
<name>A0A1Y0BX75_9MYCO</name>
<evidence type="ECO:0000313" key="4">
    <source>
        <dbReference type="Proteomes" id="UP000195331"/>
    </source>
</evidence>
<keyword evidence="2" id="KW-0812">Transmembrane</keyword>
<proteinExistence type="predicted"/>
<evidence type="ECO:0000256" key="2">
    <source>
        <dbReference type="SAM" id="Phobius"/>
    </source>
</evidence>
<feature type="compositionally biased region" description="Acidic residues" evidence="1">
    <location>
        <begin position="41"/>
        <end position="51"/>
    </location>
</feature>
<dbReference type="RefSeq" id="WP_087072876.1">
    <property type="nucleotide sequence ID" value="NZ_CP020809.1"/>
</dbReference>
<dbReference type="KEGG" id="mdx:BTO20_01815"/>
<gene>
    <name evidence="3" type="ORF">BTO20_01815</name>
</gene>
<feature type="region of interest" description="Disordered" evidence="1">
    <location>
        <begin position="34"/>
        <end position="61"/>
    </location>
</feature>
<evidence type="ECO:0000256" key="1">
    <source>
        <dbReference type="SAM" id="MobiDB-lite"/>
    </source>
</evidence>
<evidence type="ECO:0000313" key="3">
    <source>
        <dbReference type="EMBL" id="ART67494.1"/>
    </source>
</evidence>
<feature type="transmembrane region" description="Helical" evidence="2">
    <location>
        <begin position="12"/>
        <end position="32"/>
    </location>
</feature>